<reference evidence="3" key="1">
    <citation type="journal article" date="2019" name="Int. J. Syst. Evol. Microbiol.">
        <title>The Global Catalogue of Microorganisms (GCM) 10K type strain sequencing project: providing services to taxonomists for standard genome sequencing and annotation.</title>
        <authorList>
            <consortium name="The Broad Institute Genomics Platform"/>
            <consortium name="The Broad Institute Genome Sequencing Center for Infectious Disease"/>
            <person name="Wu L."/>
            <person name="Ma J."/>
        </authorList>
    </citation>
    <scope>NUCLEOTIDE SEQUENCE [LARGE SCALE GENOMIC DNA]</scope>
    <source>
        <strain evidence="3">CGMCC 4.7204</strain>
    </source>
</reference>
<proteinExistence type="predicted"/>
<feature type="domain" description="Glucose/Sorbosone dehydrogenase" evidence="1">
    <location>
        <begin position="2"/>
        <end position="34"/>
    </location>
</feature>
<keyword evidence="3" id="KW-1185">Reference proteome</keyword>
<dbReference type="InterPro" id="IPR012938">
    <property type="entry name" value="Glc/Sorbosone_DH"/>
</dbReference>
<dbReference type="Proteomes" id="UP001595767">
    <property type="component" value="Unassembled WGS sequence"/>
</dbReference>
<evidence type="ECO:0000313" key="2">
    <source>
        <dbReference type="EMBL" id="MFC4127689.1"/>
    </source>
</evidence>
<comment type="caution">
    <text evidence="2">The sequence shown here is derived from an EMBL/GenBank/DDBJ whole genome shotgun (WGS) entry which is preliminary data.</text>
</comment>
<protein>
    <recommendedName>
        <fullName evidence="1">Glucose/Sorbosone dehydrogenase domain-containing protein</fullName>
    </recommendedName>
</protein>
<dbReference type="Pfam" id="PF07995">
    <property type="entry name" value="GSDH"/>
    <property type="match status" value="1"/>
</dbReference>
<gene>
    <name evidence="2" type="ORF">ACFOW8_22445</name>
</gene>
<accession>A0ABV8LBF4</accession>
<name>A0ABV8LBF4_9NOCA</name>
<dbReference type="RefSeq" id="WP_378553302.1">
    <property type="nucleotide sequence ID" value="NZ_JBHSBA010000015.1"/>
</dbReference>
<evidence type="ECO:0000259" key="1">
    <source>
        <dbReference type="Pfam" id="PF07995"/>
    </source>
</evidence>
<dbReference type="InterPro" id="IPR011042">
    <property type="entry name" value="6-blade_b-propeller_TolB-like"/>
</dbReference>
<dbReference type="EMBL" id="JBHSBA010000015">
    <property type="protein sequence ID" value="MFC4127689.1"/>
    <property type="molecule type" value="Genomic_DNA"/>
</dbReference>
<dbReference type="Gene3D" id="2.120.10.30">
    <property type="entry name" value="TolB, C-terminal domain"/>
    <property type="match status" value="1"/>
</dbReference>
<evidence type="ECO:0000313" key="3">
    <source>
        <dbReference type="Proteomes" id="UP001595767"/>
    </source>
</evidence>
<organism evidence="2 3">
    <name type="scientific">Nocardia rhizosphaerae</name>
    <dbReference type="NCBI Taxonomy" id="1691571"/>
    <lineage>
        <taxon>Bacteria</taxon>
        <taxon>Bacillati</taxon>
        <taxon>Actinomycetota</taxon>
        <taxon>Actinomycetes</taxon>
        <taxon>Mycobacteriales</taxon>
        <taxon>Nocardiaceae</taxon>
        <taxon>Nocardia</taxon>
    </lineage>
</organism>
<sequence length="78" mass="8760">MVARGEGGLLGLAIAPDFADTGLVYAYFTAADDNRIVRSVPFRCGARLRRNRDGGQSQWWPDRFGPDAMLYAANRRRR</sequence>